<dbReference type="Gene3D" id="3.40.140.120">
    <property type="match status" value="1"/>
</dbReference>
<dbReference type="Gene3D" id="1.20.1270.210">
    <property type="match status" value="1"/>
</dbReference>
<dbReference type="AlphaFoldDB" id="A0A4R7CAX7"/>
<evidence type="ECO:0000313" key="3">
    <source>
        <dbReference type="Proteomes" id="UP000295122"/>
    </source>
</evidence>
<evidence type="ECO:0000256" key="1">
    <source>
        <dbReference type="SAM" id="MobiDB-lite"/>
    </source>
</evidence>
<feature type="compositionally biased region" description="Basic and acidic residues" evidence="1">
    <location>
        <begin position="428"/>
        <end position="438"/>
    </location>
</feature>
<dbReference type="Proteomes" id="UP000295122">
    <property type="component" value="Unassembled WGS sequence"/>
</dbReference>
<dbReference type="InterPro" id="IPR006944">
    <property type="entry name" value="Phage/GTA_portal"/>
</dbReference>
<dbReference type="OrthoDB" id="7592047at2"/>
<accession>A0A4R7CAX7</accession>
<dbReference type="EMBL" id="SNZR01000011">
    <property type="protein sequence ID" value="TDR94196.1"/>
    <property type="molecule type" value="Genomic_DNA"/>
</dbReference>
<dbReference type="RefSeq" id="WP_133769115.1">
    <property type="nucleotide sequence ID" value="NZ_SNZR01000011.1"/>
</dbReference>
<dbReference type="Gene3D" id="3.30.1120.70">
    <property type="match status" value="1"/>
</dbReference>
<name>A0A4R7CAX7_9HYPH</name>
<sequence length="438" mass="47828">MTHGIPSIPLARPIDGAAAPAPRAAGQSVFIDSLTDGRLEEFLRGGAATASGIAVSAEAALSVATAHRCVTLITGAVASMPIDLKRRAGKLRLDADDHPLWRVLRKRPNPWQTPSQFKRYMQACVLLRKGGFARIVRSGRKITALIPLHPDRVVEVRQLPDLTLAFDYLRPDGGRVTIPQKDMFYLCGLSLDGVRSMSVLAYARETVGESLALAAHARNLFRNGTAIGGVLSSDKRLTPEQRDSLREELESFRGASNTGKNLILQDGLKYDRLGLTLQDAQFIQSRELSQLEVCMFFGTPPHMVGLTTKTTSWGSGIEQQSQGFVTYTLQDWLTMWDEAIARDLVDDAEPQLYARHNTNALVRGDIKTRFAAYAVGRQWGWLSANDVLEKEDENPIEGGDTYLSPSNMQDAVAAADATSKLLAGDAASKPEDQPDGDK</sequence>
<dbReference type="InterPro" id="IPR006427">
    <property type="entry name" value="Portal_HK97"/>
</dbReference>
<protein>
    <submittedName>
        <fullName evidence="2">HK97 family phage portal protein</fullName>
    </submittedName>
</protein>
<keyword evidence="3" id="KW-1185">Reference proteome</keyword>
<dbReference type="Pfam" id="PF04860">
    <property type="entry name" value="Phage_portal"/>
    <property type="match status" value="1"/>
</dbReference>
<dbReference type="NCBIfam" id="TIGR01537">
    <property type="entry name" value="portal_HK97"/>
    <property type="match status" value="1"/>
</dbReference>
<reference evidence="2 3" key="1">
    <citation type="submission" date="2019-03" db="EMBL/GenBank/DDBJ databases">
        <title>Genomic Encyclopedia of Type Strains, Phase IV (KMG-IV): sequencing the most valuable type-strain genomes for metagenomic binning, comparative biology and taxonomic classification.</title>
        <authorList>
            <person name="Goeker M."/>
        </authorList>
    </citation>
    <scope>NUCLEOTIDE SEQUENCE [LARGE SCALE GENOMIC DNA]</scope>
    <source>
        <strain evidence="2 3">DSM 25903</strain>
    </source>
</reference>
<gene>
    <name evidence="2" type="ORF">EV668_1475</name>
</gene>
<feature type="region of interest" description="Disordered" evidence="1">
    <location>
        <begin position="414"/>
        <end position="438"/>
    </location>
</feature>
<comment type="caution">
    <text evidence="2">The sequence shown here is derived from an EMBL/GenBank/DDBJ whole genome shotgun (WGS) entry which is preliminary data.</text>
</comment>
<organism evidence="2 3">
    <name type="scientific">Enterovirga rhinocerotis</name>
    <dbReference type="NCBI Taxonomy" id="1339210"/>
    <lineage>
        <taxon>Bacteria</taxon>
        <taxon>Pseudomonadati</taxon>
        <taxon>Pseudomonadota</taxon>
        <taxon>Alphaproteobacteria</taxon>
        <taxon>Hyphomicrobiales</taxon>
        <taxon>Methylobacteriaceae</taxon>
        <taxon>Enterovirga</taxon>
    </lineage>
</organism>
<proteinExistence type="predicted"/>
<evidence type="ECO:0000313" key="2">
    <source>
        <dbReference type="EMBL" id="TDR94196.1"/>
    </source>
</evidence>